<dbReference type="EMBL" id="CP059404">
    <property type="protein sequence ID" value="QNE89171.1"/>
    <property type="molecule type" value="Genomic_DNA"/>
</dbReference>
<name>A0A7G7CNK5_9CORY</name>
<evidence type="ECO:0000259" key="1">
    <source>
        <dbReference type="Pfam" id="PF19502"/>
    </source>
</evidence>
<feature type="domain" description="DUF6036" evidence="1">
    <location>
        <begin position="21"/>
        <end position="145"/>
    </location>
</feature>
<dbReference type="Pfam" id="PF19502">
    <property type="entry name" value="DUF6036"/>
    <property type="match status" value="1"/>
</dbReference>
<organism evidence="2 3">
    <name type="scientific">Corynebacterium incognita</name>
    <dbReference type="NCBI Taxonomy" id="2754725"/>
    <lineage>
        <taxon>Bacteria</taxon>
        <taxon>Bacillati</taxon>
        <taxon>Actinomycetota</taxon>
        <taxon>Actinomycetes</taxon>
        <taxon>Mycobacteriales</taxon>
        <taxon>Corynebacteriaceae</taxon>
        <taxon>Corynebacterium</taxon>
    </lineage>
</organism>
<dbReference type="InterPro" id="IPR045792">
    <property type="entry name" value="DUF6036"/>
</dbReference>
<keyword evidence="3" id="KW-1185">Reference proteome</keyword>
<accession>A0A7G7CNK5</accession>
<dbReference type="KEGG" id="cik:H0194_08930"/>
<dbReference type="AlphaFoldDB" id="A0A7G7CNK5"/>
<reference evidence="2 3" key="1">
    <citation type="submission" date="2020-07" db="EMBL/GenBank/DDBJ databases">
        <title>Complete genome and description of Corynebacterium incognita strain Marseille-Q3630 sp. nov.</title>
        <authorList>
            <person name="Boxberger M."/>
        </authorList>
    </citation>
    <scope>NUCLEOTIDE SEQUENCE [LARGE SCALE GENOMIC DNA]</scope>
    <source>
        <strain evidence="2 3">Marseille-Q3630</strain>
    </source>
</reference>
<dbReference type="RefSeq" id="WP_185175549.1">
    <property type="nucleotide sequence ID" value="NZ_CP059404.1"/>
</dbReference>
<evidence type="ECO:0000313" key="2">
    <source>
        <dbReference type="EMBL" id="QNE89171.1"/>
    </source>
</evidence>
<dbReference type="Proteomes" id="UP000515743">
    <property type="component" value="Chromosome"/>
</dbReference>
<proteinExistence type="predicted"/>
<gene>
    <name evidence="2" type="ORF">H0194_08930</name>
</gene>
<evidence type="ECO:0000313" key="3">
    <source>
        <dbReference type="Proteomes" id="UP000515743"/>
    </source>
</evidence>
<protein>
    <recommendedName>
        <fullName evidence="1">DUF6036 domain-containing protein</fullName>
    </recommendedName>
</protein>
<sequence>MRRADFDKCLAAIYFFTGSGEFVVMGSQAFHASISEEDLPEDVVTSREIDATYIPGRGSQEIANRLNAADFHLGELSEFHRYNGFHLEFVEPGTAILPSDWKEHLHTYRVRRKNDEDFSVKILSMHDAAVAKLMRLADKDKRVISALIESGNRSRLASIL</sequence>